<dbReference type="NCBIfam" id="TIGR00132">
    <property type="entry name" value="gatA"/>
    <property type="match status" value="1"/>
</dbReference>
<comment type="function">
    <text evidence="7">Allows the formation of correctly charged Gln-tRNA(Gln) through the transamidation of misacylated Glu-tRNA(Gln) in organisms which lack glutaminyl-tRNA synthetase. The reaction takes place in the presence of glutamine and ATP through an activated gamma-phospho-Glu-tRNA(Gln).</text>
</comment>
<dbReference type="EC" id="6.3.5.7" evidence="7"/>
<accession>A0A2H0ULX4</accession>
<comment type="similarity">
    <text evidence="1 7">Belongs to the amidase family. GatA subfamily.</text>
</comment>
<evidence type="ECO:0000256" key="6">
    <source>
        <dbReference type="ARBA" id="ARBA00047407"/>
    </source>
</evidence>
<dbReference type="PANTHER" id="PTHR11895:SF151">
    <property type="entry name" value="GLUTAMYL-TRNA(GLN) AMIDOTRANSFERASE SUBUNIT A"/>
    <property type="match status" value="1"/>
</dbReference>
<evidence type="ECO:0000313" key="9">
    <source>
        <dbReference type="EMBL" id="PIR87393.1"/>
    </source>
</evidence>
<comment type="subunit">
    <text evidence="7">Heterotrimer of A, B and C subunits.</text>
</comment>
<gene>
    <name evidence="7 9" type="primary">gatA</name>
    <name evidence="9" type="ORF">COU11_00720</name>
</gene>
<dbReference type="PANTHER" id="PTHR11895">
    <property type="entry name" value="TRANSAMIDASE"/>
    <property type="match status" value="1"/>
</dbReference>
<dbReference type="Pfam" id="PF01425">
    <property type="entry name" value="Amidase"/>
    <property type="match status" value="1"/>
</dbReference>
<evidence type="ECO:0000256" key="2">
    <source>
        <dbReference type="ARBA" id="ARBA00022598"/>
    </source>
</evidence>
<dbReference type="InterPro" id="IPR004412">
    <property type="entry name" value="GatA"/>
</dbReference>
<keyword evidence="2 7" id="KW-0436">Ligase</keyword>
<dbReference type="GO" id="GO:0030956">
    <property type="term" value="C:glutamyl-tRNA(Gln) amidotransferase complex"/>
    <property type="evidence" value="ECO:0007669"/>
    <property type="project" value="InterPro"/>
</dbReference>
<keyword evidence="4 7" id="KW-0067">ATP-binding</keyword>
<dbReference type="Proteomes" id="UP000229526">
    <property type="component" value="Unassembled WGS sequence"/>
</dbReference>
<dbReference type="InterPro" id="IPR036928">
    <property type="entry name" value="AS_sf"/>
</dbReference>
<organism evidence="9 10">
    <name type="scientific">Candidatus Harrisonbacteria bacterium CG10_big_fil_rev_8_21_14_0_10_49_15</name>
    <dbReference type="NCBI Taxonomy" id="1974587"/>
    <lineage>
        <taxon>Bacteria</taxon>
        <taxon>Candidatus Harrisoniibacteriota</taxon>
    </lineage>
</organism>
<dbReference type="InterPro" id="IPR023631">
    <property type="entry name" value="Amidase_dom"/>
</dbReference>
<keyword evidence="5 7" id="KW-0648">Protein biosynthesis</keyword>
<evidence type="ECO:0000313" key="10">
    <source>
        <dbReference type="Proteomes" id="UP000229526"/>
    </source>
</evidence>
<dbReference type="GO" id="GO:0006412">
    <property type="term" value="P:translation"/>
    <property type="evidence" value="ECO:0007669"/>
    <property type="project" value="UniProtKB-UniRule"/>
</dbReference>
<dbReference type="SUPFAM" id="SSF75304">
    <property type="entry name" value="Amidase signature (AS) enzymes"/>
    <property type="match status" value="1"/>
</dbReference>
<dbReference type="PROSITE" id="PS00571">
    <property type="entry name" value="AMIDASES"/>
    <property type="match status" value="1"/>
</dbReference>
<feature type="active site" description="Charge relay system" evidence="7">
    <location>
        <position position="154"/>
    </location>
</feature>
<proteinExistence type="inferred from homology"/>
<evidence type="ECO:0000256" key="3">
    <source>
        <dbReference type="ARBA" id="ARBA00022741"/>
    </source>
</evidence>
<dbReference type="Gene3D" id="3.90.1300.10">
    <property type="entry name" value="Amidase signature (AS) domain"/>
    <property type="match status" value="1"/>
</dbReference>
<dbReference type="GO" id="GO:0016740">
    <property type="term" value="F:transferase activity"/>
    <property type="evidence" value="ECO:0007669"/>
    <property type="project" value="UniProtKB-KW"/>
</dbReference>
<protein>
    <recommendedName>
        <fullName evidence="7">Glutamyl-tRNA(Gln) amidotransferase subunit A</fullName>
        <shortName evidence="7">Glu-ADT subunit A</shortName>
        <ecNumber evidence="7">6.3.5.7</ecNumber>
    </recommendedName>
</protein>
<evidence type="ECO:0000256" key="5">
    <source>
        <dbReference type="ARBA" id="ARBA00022917"/>
    </source>
</evidence>
<dbReference type="GO" id="GO:0050567">
    <property type="term" value="F:glutaminyl-tRNA synthase (glutamine-hydrolyzing) activity"/>
    <property type="evidence" value="ECO:0007669"/>
    <property type="project" value="UniProtKB-UniRule"/>
</dbReference>
<dbReference type="EMBL" id="PFBD01000005">
    <property type="protein sequence ID" value="PIR87393.1"/>
    <property type="molecule type" value="Genomic_DNA"/>
</dbReference>
<dbReference type="InterPro" id="IPR000120">
    <property type="entry name" value="Amidase"/>
</dbReference>
<evidence type="ECO:0000256" key="7">
    <source>
        <dbReference type="HAMAP-Rule" id="MF_00120"/>
    </source>
</evidence>
<dbReference type="GO" id="GO:0005524">
    <property type="term" value="F:ATP binding"/>
    <property type="evidence" value="ECO:0007669"/>
    <property type="project" value="UniProtKB-KW"/>
</dbReference>
<name>A0A2H0ULX4_9BACT</name>
<dbReference type="InterPro" id="IPR020556">
    <property type="entry name" value="Amidase_CS"/>
</dbReference>
<evidence type="ECO:0000256" key="1">
    <source>
        <dbReference type="ARBA" id="ARBA00008069"/>
    </source>
</evidence>
<comment type="catalytic activity">
    <reaction evidence="6 7">
        <text>L-glutamyl-tRNA(Gln) + L-glutamine + ATP + H2O = L-glutaminyl-tRNA(Gln) + L-glutamate + ADP + phosphate + H(+)</text>
        <dbReference type="Rhea" id="RHEA:17521"/>
        <dbReference type="Rhea" id="RHEA-COMP:9681"/>
        <dbReference type="Rhea" id="RHEA-COMP:9684"/>
        <dbReference type="ChEBI" id="CHEBI:15377"/>
        <dbReference type="ChEBI" id="CHEBI:15378"/>
        <dbReference type="ChEBI" id="CHEBI:29985"/>
        <dbReference type="ChEBI" id="CHEBI:30616"/>
        <dbReference type="ChEBI" id="CHEBI:43474"/>
        <dbReference type="ChEBI" id="CHEBI:58359"/>
        <dbReference type="ChEBI" id="CHEBI:78520"/>
        <dbReference type="ChEBI" id="CHEBI:78521"/>
        <dbReference type="ChEBI" id="CHEBI:456216"/>
        <dbReference type="EC" id="6.3.5.7"/>
    </reaction>
</comment>
<feature type="active site" description="Acyl-ester intermediate" evidence="7">
    <location>
        <position position="178"/>
    </location>
</feature>
<comment type="caution">
    <text evidence="9">The sequence shown here is derived from an EMBL/GenBank/DDBJ whole genome shotgun (WGS) entry which is preliminary data.</text>
</comment>
<dbReference type="HAMAP" id="MF_00120">
    <property type="entry name" value="GatA"/>
    <property type="match status" value="1"/>
</dbReference>
<sequence>MDTRDLSAKKIHEGLKEKAFSATEVTRAYLDQIARHNGELNVFLDVYEESATEAAQKVDEKIAAGGEVQPMTGVPVATKDNILIDGEKATAGSKMLENYTATYDAGVVKKLKQQGAVFLGKTNMDEFAMGSSNENSAFGLVRNPHDLTRVPGGSSGGSAAAVAAHMAPLSLGSDTGGSIRQPAHFCGVVGFKPTYGAVSRSGLIALASSLDQIGPFANTVEDAAWLFAGISGRDPYDNTSREYSYDPQTLQDMEKYRGMTIGLPDEYFIPGTEEVVAKNIQAVIKSYESLGVQFKRVSLPHTKYALSTYYIIQPAEASSNLARFDGVRYGRFVEDGQSLRDIYVGTKSAGFGAEAKRRILLGTFVLSSGYYDAYYKKAVEAKEYITEDFTKAFQTVDAILAPTAPTPAFKLGEKVDDPMQMYLSDIFTIPANLAGIPAISIPSRENDSLLPIGFQLMGPKWKDADILGLGHLYQSA</sequence>
<keyword evidence="9" id="KW-0808">Transferase</keyword>
<feature type="domain" description="Amidase" evidence="8">
    <location>
        <begin position="24"/>
        <end position="467"/>
    </location>
</feature>
<feature type="active site" description="Charge relay system" evidence="7">
    <location>
        <position position="79"/>
    </location>
</feature>
<dbReference type="AlphaFoldDB" id="A0A2H0ULX4"/>
<evidence type="ECO:0000259" key="8">
    <source>
        <dbReference type="Pfam" id="PF01425"/>
    </source>
</evidence>
<reference evidence="10" key="1">
    <citation type="submission" date="2017-09" db="EMBL/GenBank/DDBJ databases">
        <title>Depth-based differentiation of microbial function through sediment-hosted aquifers and enrichment of novel symbionts in the deep terrestrial subsurface.</title>
        <authorList>
            <person name="Probst A.J."/>
            <person name="Ladd B."/>
            <person name="Jarett J.K."/>
            <person name="Geller-Mcgrath D.E."/>
            <person name="Sieber C.M.K."/>
            <person name="Emerson J.B."/>
            <person name="Anantharaman K."/>
            <person name="Thomas B.C."/>
            <person name="Malmstrom R."/>
            <person name="Stieglmeier M."/>
            <person name="Klingl A."/>
            <person name="Woyke T."/>
            <person name="Ryan C.M."/>
            <person name="Banfield J.F."/>
        </authorList>
    </citation>
    <scope>NUCLEOTIDE SEQUENCE [LARGE SCALE GENOMIC DNA]</scope>
</reference>
<keyword evidence="3 7" id="KW-0547">Nucleotide-binding</keyword>
<evidence type="ECO:0000256" key="4">
    <source>
        <dbReference type="ARBA" id="ARBA00022840"/>
    </source>
</evidence>